<reference evidence="12 13" key="1">
    <citation type="submission" date="2025-05" db="UniProtKB">
        <authorList>
            <consortium name="RefSeq"/>
        </authorList>
    </citation>
    <scope>IDENTIFICATION</scope>
    <source>
        <tissue evidence="12 13">Liver</tissue>
    </source>
</reference>
<dbReference type="InterPro" id="IPR044098">
    <property type="entry name" value="STAMBP/STALP-like_MPN"/>
</dbReference>
<evidence type="ECO:0000256" key="5">
    <source>
        <dbReference type="ARBA" id="ARBA00022786"/>
    </source>
</evidence>
<keyword evidence="5" id="KW-0833">Ubl conjugation pathway</keyword>
<evidence type="ECO:0000313" key="11">
    <source>
        <dbReference type="Proteomes" id="UP000886700"/>
    </source>
</evidence>
<dbReference type="InterPro" id="IPR037518">
    <property type="entry name" value="MPN"/>
</dbReference>
<feature type="region of interest" description="Disordered" evidence="9">
    <location>
        <begin position="182"/>
        <end position="233"/>
    </location>
</feature>
<evidence type="ECO:0000256" key="9">
    <source>
        <dbReference type="SAM" id="MobiDB-lite"/>
    </source>
</evidence>
<evidence type="ECO:0000313" key="14">
    <source>
        <dbReference type="RefSeq" id="XP_040593561.1"/>
    </source>
</evidence>
<dbReference type="Proteomes" id="UP000886700">
    <property type="component" value="Unplaced"/>
</dbReference>
<dbReference type="Gene3D" id="1.20.58.80">
    <property type="entry name" value="Phosphotransferase system, lactose/cellobiose-type IIA subunit"/>
    <property type="match status" value="1"/>
</dbReference>
<feature type="compositionally biased region" description="Polar residues" evidence="9">
    <location>
        <begin position="210"/>
        <end position="220"/>
    </location>
</feature>
<dbReference type="GeneID" id="121136717"/>
<sequence length="405" mass="45864">MDPNAKRGAMRTYRDVSLPPQERFQMLIHVGMTIEVSKKVPLKTYVKMKDDLIKVAADLQRKELEEEAFVEYHKFLTLFVEKLRKGPEYLNCLSKGTRSKINKTINRVFVIAETLKSKLLTKYNKEYEGYLADKKKREEEEAENKAFWQDLRNTIRNSPEFAKWSSLVERLVHGAEKDSGEVSSSLVSASKSAEESLAESTPQEAYEEVTPNTSTDNQGGETKMVESPGQNSKGLHTVVLPKDLCKQFLRSARKNTKKGIETCGVLCGTLVKDEYHVSHVIIPVQKGGPDYCYAQNEETILFVQEELGLLTLGWIHTHPTQTAFLSSVDVHTHFSYQTMLPESIAVVCSPKYKQTGIFTLTPFGLNEISICTQRGFHPHNQDSAIFCDCSHVTFQNSRVTITDLR</sequence>
<comment type="cofactor">
    <cofactor evidence="1">
        <name>Zn(2+)</name>
        <dbReference type="ChEBI" id="CHEBI:29105"/>
    </cofactor>
</comment>
<accession>A0ABM2WWE6</accession>
<evidence type="ECO:0000256" key="6">
    <source>
        <dbReference type="ARBA" id="ARBA00022801"/>
    </source>
</evidence>
<dbReference type="RefSeq" id="XP_040593559.1">
    <property type="nucleotide sequence ID" value="XM_040737625.1"/>
</dbReference>
<dbReference type="InterPro" id="IPR015063">
    <property type="entry name" value="USP8_dimer"/>
</dbReference>
<keyword evidence="4" id="KW-0479">Metal-binding</keyword>
<comment type="similarity">
    <text evidence="2">Belongs to the peptidase M67C family.</text>
</comment>
<dbReference type="RefSeq" id="XP_040593567.1">
    <property type="nucleotide sequence ID" value="XM_040737633.1"/>
</dbReference>
<evidence type="ECO:0000313" key="18">
    <source>
        <dbReference type="RefSeq" id="XP_040593565.1"/>
    </source>
</evidence>
<dbReference type="CDD" id="cd08066">
    <property type="entry name" value="MPN_AMSH_like"/>
    <property type="match status" value="1"/>
</dbReference>
<dbReference type="SUPFAM" id="SSF102712">
    <property type="entry name" value="JAB1/MPN domain"/>
    <property type="match status" value="1"/>
</dbReference>
<dbReference type="PROSITE" id="PS50249">
    <property type="entry name" value="MPN"/>
    <property type="match status" value="1"/>
</dbReference>
<dbReference type="RefSeq" id="XP_040593569.1">
    <property type="nucleotide sequence ID" value="XM_040737635.1"/>
</dbReference>
<evidence type="ECO:0000256" key="8">
    <source>
        <dbReference type="ARBA" id="ARBA00023049"/>
    </source>
</evidence>
<dbReference type="RefSeq" id="XP_040593564.1">
    <property type="nucleotide sequence ID" value="XM_040737630.1"/>
</dbReference>
<evidence type="ECO:0000313" key="16">
    <source>
        <dbReference type="RefSeq" id="XP_040593563.1"/>
    </source>
</evidence>
<dbReference type="PANTHER" id="PTHR12947">
    <property type="entry name" value="AMSH-LIKE PROTEASE"/>
    <property type="match status" value="1"/>
</dbReference>
<feature type="domain" description="MPN" evidence="10">
    <location>
        <begin position="238"/>
        <end position="369"/>
    </location>
</feature>
<evidence type="ECO:0000313" key="12">
    <source>
        <dbReference type="RefSeq" id="XP_040593559.1"/>
    </source>
</evidence>
<keyword evidence="8" id="KW-0482">Metalloprotease</keyword>
<gene>
    <name evidence="12 13 14 15 16 17 18 19 20 21 22 23" type="primary">LOC121136717</name>
</gene>
<evidence type="ECO:0000313" key="22">
    <source>
        <dbReference type="RefSeq" id="XP_040593569.1"/>
    </source>
</evidence>
<dbReference type="RefSeq" id="XP_040593563.1">
    <property type="nucleotide sequence ID" value="XM_040737629.1"/>
</dbReference>
<dbReference type="RefSeq" id="XP_040593562.1">
    <property type="nucleotide sequence ID" value="XM_040737628.1"/>
</dbReference>
<dbReference type="Gene3D" id="3.40.140.10">
    <property type="entry name" value="Cytidine Deaminase, domain 2"/>
    <property type="match status" value="1"/>
</dbReference>
<dbReference type="RefSeq" id="XP_040593560.1">
    <property type="nucleotide sequence ID" value="XM_040737626.1"/>
</dbReference>
<evidence type="ECO:0000259" key="10">
    <source>
        <dbReference type="PROSITE" id="PS50249"/>
    </source>
</evidence>
<evidence type="ECO:0000313" key="21">
    <source>
        <dbReference type="RefSeq" id="XP_040593568.1"/>
    </source>
</evidence>
<evidence type="ECO:0000256" key="1">
    <source>
        <dbReference type="ARBA" id="ARBA00001947"/>
    </source>
</evidence>
<dbReference type="Pfam" id="PF01398">
    <property type="entry name" value="JAB"/>
    <property type="match status" value="1"/>
</dbReference>
<keyword evidence="7" id="KW-0862">Zinc</keyword>
<name>A0ABM2WWE6_MESAU</name>
<evidence type="ECO:0000313" key="17">
    <source>
        <dbReference type="RefSeq" id="XP_040593564.1"/>
    </source>
</evidence>
<evidence type="ECO:0000256" key="7">
    <source>
        <dbReference type="ARBA" id="ARBA00022833"/>
    </source>
</evidence>
<dbReference type="PANTHER" id="PTHR12947:SF13">
    <property type="entry name" value="FI19924P1"/>
    <property type="match status" value="1"/>
</dbReference>
<dbReference type="SMART" id="SM00232">
    <property type="entry name" value="JAB_MPN"/>
    <property type="match status" value="1"/>
</dbReference>
<dbReference type="RefSeq" id="XP_040593570.1">
    <property type="nucleotide sequence ID" value="XM_040737636.1"/>
</dbReference>
<proteinExistence type="inferred from homology"/>
<evidence type="ECO:0000256" key="4">
    <source>
        <dbReference type="ARBA" id="ARBA00022723"/>
    </source>
</evidence>
<dbReference type="SUPFAM" id="SSF140856">
    <property type="entry name" value="USP8 N-terminal domain-like"/>
    <property type="match status" value="1"/>
</dbReference>
<evidence type="ECO:0000313" key="20">
    <source>
        <dbReference type="RefSeq" id="XP_040593567.1"/>
    </source>
</evidence>
<keyword evidence="6" id="KW-0378">Hydrolase</keyword>
<evidence type="ECO:0000256" key="2">
    <source>
        <dbReference type="ARBA" id="ARBA00010981"/>
    </source>
</evidence>
<keyword evidence="3" id="KW-0645">Protease</keyword>
<evidence type="ECO:0000313" key="13">
    <source>
        <dbReference type="RefSeq" id="XP_040593560.1"/>
    </source>
</evidence>
<keyword evidence="11" id="KW-1185">Reference proteome</keyword>
<evidence type="ECO:0000313" key="15">
    <source>
        <dbReference type="RefSeq" id="XP_040593562.1"/>
    </source>
</evidence>
<evidence type="ECO:0000313" key="23">
    <source>
        <dbReference type="RefSeq" id="XP_040593570.1"/>
    </source>
</evidence>
<dbReference type="RefSeq" id="XP_040593568.1">
    <property type="nucleotide sequence ID" value="XM_040737634.1"/>
</dbReference>
<dbReference type="InterPro" id="IPR000555">
    <property type="entry name" value="JAMM/MPN+_dom"/>
</dbReference>
<dbReference type="RefSeq" id="XP_040593566.1">
    <property type="nucleotide sequence ID" value="XM_040737632.1"/>
</dbReference>
<protein>
    <submittedName>
        <fullName evidence="12 13">STAM-binding protein-like</fullName>
    </submittedName>
</protein>
<dbReference type="Pfam" id="PF08969">
    <property type="entry name" value="USP8_dimer"/>
    <property type="match status" value="1"/>
</dbReference>
<evidence type="ECO:0000256" key="3">
    <source>
        <dbReference type="ARBA" id="ARBA00022670"/>
    </source>
</evidence>
<dbReference type="RefSeq" id="XP_040593565.1">
    <property type="nucleotide sequence ID" value="XM_040737631.1"/>
</dbReference>
<dbReference type="RefSeq" id="XP_040593561.1">
    <property type="nucleotide sequence ID" value="XM_040737627.1"/>
</dbReference>
<organism evidence="11 14">
    <name type="scientific">Mesocricetus auratus</name>
    <name type="common">Golden hamster</name>
    <dbReference type="NCBI Taxonomy" id="10036"/>
    <lineage>
        <taxon>Eukaryota</taxon>
        <taxon>Metazoa</taxon>
        <taxon>Chordata</taxon>
        <taxon>Craniata</taxon>
        <taxon>Vertebrata</taxon>
        <taxon>Euteleostomi</taxon>
        <taxon>Mammalia</taxon>
        <taxon>Eutheria</taxon>
        <taxon>Euarchontoglires</taxon>
        <taxon>Glires</taxon>
        <taxon>Rodentia</taxon>
        <taxon>Myomorpha</taxon>
        <taxon>Muroidea</taxon>
        <taxon>Cricetidae</taxon>
        <taxon>Cricetinae</taxon>
        <taxon>Mesocricetus</taxon>
    </lineage>
</organism>
<evidence type="ECO:0000313" key="19">
    <source>
        <dbReference type="RefSeq" id="XP_040593566.1"/>
    </source>
</evidence>
<feature type="compositionally biased region" description="Low complexity" evidence="9">
    <location>
        <begin position="182"/>
        <end position="191"/>
    </location>
</feature>